<comment type="caution">
    <text evidence="2">The sequence shown here is derived from an EMBL/GenBank/DDBJ whole genome shotgun (WGS) entry which is preliminary data.</text>
</comment>
<dbReference type="EMBL" id="SCWE01000001">
    <property type="protein sequence ID" value="TDM02795.1"/>
    <property type="molecule type" value="Genomic_DNA"/>
</dbReference>
<dbReference type="OrthoDB" id="9791785at2"/>
<organism evidence="2 3">
    <name type="scientific">Macrococcus hajekii</name>
    <dbReference type="NCBI Taxonomy" id="198482"/>
    <lineage>
        <taxon>Bacteria</taxon>
        <taxon>Bacillati</taxon>
        <taxon>Bacillota</taxon>
        <taxon>Bacilli</taxon>
        <taxon>Bacillales</taxon>
        <taxon>Staphylococcaceae</taxon>
        <taxon>Macrococcus</taxon>
    </lineage>
</organism>
<dbReference type="PANTHER" id="PTHR33169:SF24">
    <property type="entry name" value="TRANSCRIPTIONAL REGULATOR, PADR FAMILY"/>
    <property type="match status" value="1"/>
</dbReference>
<dbReference type="InterPro" id="IPR036390">
    <property type="entry name" value="WH_DNA-bd_sf"/>
</dbReference>
<dbReference type="InterPro" id="IPR005149">
    <property type="entry name" value="Tscrpt_reg_PadR_N"/>
</dbReference>
<protein>
    <submittedName>
        <fullName evidence="2">PadR family transcriptional regulator</fullName>
    </submittedName>
</protein>
<evidence type="ECO:0000313" key="3">
    <source>
        <dbReference type="Proteomes" id="UP000295328"/>
    </source>
</evidence>
<feature type="domain" description="Transcription regulator PadR N-terminal" evidence="1">
    <location>
        <begin position="15"/>
        <end position="83"/>
    </location>
</feature>
<proteinExistence type="predicted"/>
<dbReference type="Gene3D" id="1.10.10.10">
    <property type="entry name" value="Winged helix-like DNA-binding domain superfamily/Winged helix DNA-binding domain"/>
    <property type="match status" value="1"/>
</dbReference>
<dbReference type="SUPFAM" id="SSF46785">
    <property type="entry name" value="Winged helix' DNA-binding domain"/>
    <property type="match status" value="1"/>
</dbReference>
<gene>
    <name evidence="2" type="ORF">ERX37_01530</name>
</gene>
<dbReference type="InterPro" id="IPR052509">
    <property type="entry name" value="Metal_resp_DNA-bind_regulator"/>
</dbReference>
<dbReference type="AlphaFoldDB" id="A0A4V3BE93"/>
<dbReference type="Proteomes" id="UP000295328">
    <property type="component" value="Unassembled WGS sequence"/>
</dbReference>
<dbReference type="InterPro" id="IPR036388">
    <property type="entry name" value="WH-like_DNA-bd_sf"/>
</dbReference>
<dbReference type="Pfam" id="PF03551">
    <property type="entry name" value="PadR"/>
    <property type="match status" value="1"/>
</dbReference>
<evidence type="ECO:0000259" key="1">
    <source>
        <dbReference type="Pfam" id="PF03551"/>
    </source>
</evidence>
<accession>A0A4V3BE93</accession>
<dbReference type="RefSeq" id="WP_133428884.1">
    <property type="nucleotide sequence ID" value="NZ_BMCC01000002.1"/>
</dbReference>
<keyword evidence="3" id="KW-1185">Reference proteome</keyword>
<reference evidence="2 3" key="1">
    <citation type="submission" date="2019-01" db="EMBL/GenBank/DDBJ databases">
        <title>Draft genome sequences of the type strains of six Macrococcus species.</title>
        <authorList>
            <person name="Mazhar S."/>
            <person name="Altermann E."/>
            <person name="Hill C."/>
            <person name="Mcauliffe O."/>
        </authorList>
    </citation>
    <scope>NUCLEOTIDE SEQUENCE [LARGE SCALE GENOMIC DNA]</scope>
    <source>
        <strain evidence="2 3">CCM4809</strain>
    </source>
</reference>
<dbReference type="PANTHER" id="PTHR33169">
    <property type="entry name" value="PADR-FAMILY TRANSCRIPTIONAL REGULATOR"/>
    <property type="match status" value="1"/>
</dbReference>
<sequence>MNIQFKKGILELVVMHEISLRDQYGYELSQNISEFLSIADGTLYPMLRRLVKEGYLDTYMGKNSGGPARKYYAMTQQGFSHLNELEREWNALKLSVEAFLQKGE</sequence>
<evidence type="ECO:0000313" key="2">
    <source>
        <dbReference type="EMBL" id="TDM02795.1"/>
    </source>
</evidence>
<name>A0A4V3BE93_9STAP</name>